<evidence type="ECO:0000259" key="2">
    <source>
        <dbReference type="PROSITE" id="PS50263"/>
    </source>
</evidence>
<feature type="domain" description="CN hydrolase" evidence="2">
    <location>
        <begin position="4"/>
        <end position="241"/>
    </location>
</feature>
<dbReference type="Proteomes" id="UP000070352">
    <property type="component" value="Unassembled WGS sequence"/>
</dbReference>
<dbReference type="Gene3D" id="3.60.110.10">
    <property type="entry name" value="Carbon-nitrogen hydrolase"/>
    <property type="match status" value="1"/>
</dbReference>
<dbReference type="InterPro" id="IPR003010">
    <property type="entry name" value="C-N_Hydrolase"/>
</dbReference>
<dbReference type="OrthoDB" id="9811121at2"/>
<dbReference type="CDD" id="cd07583">
    <property type="entry name" value="nitrilase_5"/>
    <property type="match status" value="1"/>
</dbReference>
<dbReference type="EMBL" id="LSKU01000001">
    <property type="protein sequence ID" value="KXG43817.1"/>
    <property type="molecule type" value="Genomic_DNA"/>
</dbReference>
<dbReference type="PANTHER" id="PTHR23088">
    <property type="entry name" value="NITRILASE-RELATED"/>
    <property type="match status" value="1"/>
</dbReference>
<reference evidence="3 4" key="1">
    <citation type="submission" date="2016-02" db="EMBL/GenBank/DDBJ databases">
        <title>Draft Genome for Tepidibacillus decaturensis nov. sp. Strain Z9, an Anaerobic, Moderately Thermophilic and Heterotrophic Bacterium from Deep Subsurface of the Illinois Basin, USA.</title>
        <authorList>
            <person name="Dong Y."/>
            <person name="Chang J.Y."/>
            <person name="Sanford R."/>
            <person name="Fouke B.W."/>
        </authorList>
    </citation>
    <scope>NUCLEOTIDE SEQUENCE [LARGE SCALE GENOMIC DNA]</scope>
    <source>
        <strain evidence="3 4">Z9</strain>
    </source>
</reference>
<keyword evidence="4" id="KW-1185">Reference proteome</keyword>
<evidence type="ECO:0000313" key="3">
    <source>
        <dbReference type="EMBL" id="KXG43817.1"/>
    </source>
</evidence>
<sequence>MDKIKVSAIQMDIQFGQSEVNRQRLVDTMHRALKQQQSNVVLAPEMWNLGYDLENALKNGDRDGEMVKSSFTAIAKQYGSYIIPGSVANVRNIKVFNTTYVIDNHGDVRGYYDKIHLFRLMNEEKYLESGNKRFTFDLYGHKAGIVICYDIRFPELIRSMALDGMEVLFVPAEWPHPRLYHWRSLLIARAIENQMFVVATNRVGSDPNNTFFGHSMIIDPWGEVIAEGTEEEEIITAELDLSIVPEIRNRIPVFKDRKEEFYF</sequence>
<comment type="caution">
    <text evidence="3">The sequence shown here is derived from an EMBL/GenBank/DDBJ whole genome shotgun (WGS) entry which is preliminary data.</text>
</comment>
<dbReference type="RefSeq" id="WP_068724794.1">
    <property type="nucleotide sequence ID" value="NZ_LSKU01000001.1"/>
</dbReference>
<proteinExistence type="inferred from homology"/>
<dbReference type="Pfam" id="PF00795">
    <property type="entry name" value="CN_hydrolase"/>
    <property type="match status" value="1"/>
</dbReference>
<dbReference type="PANTHER" id="PTHR23088:SF27">
    <property type="entry name" value="DEAMINATED GLUTATHIONE AMIDASE"/>
    <property type="match status" value="1"/>
</dbReference>
<dbReference type="STRING" id="1413211.U473_07175"/>
<organism evidence="3 4">
    <name type="scientific">Tepidibacillus decaturensis</name>
    <dbReference type="NCBI Taxonomy" id="1413211"/>
    <lineage>
        <taxon>Bacteria</taxon>
        <taxon>Bacillati</taxon>
        <taxon>Bacillota</taxon>
        <taxon>Bacilli</taxon>
        <taxon>Bacillales</taxon>
        <taxon>Bacillaceae</taxon>
        <taxon>Tepidibacillus</taxon>
    </lineage>
</organism>
<evidence type="ECO:0000256" key="1">
    <source>
        <dbReference type="ARBA" id="ARBA00010613"/>
    </source>
</evidence>
<dbReference type="InterPro" id="IPR036526">
    <property type="entry name" value="C-N_Hydrolase_sf"/>
</dbReference>
<dbReference type="PROSITE" id="PS50263">
    <property type="entry name" value="CN_HYDROLASE"/>
    <property type="match status" value="1"/>
</dbReference>
<comment type="similarity">
    <text evidence="1">Belongs to the carbon-nitrogen hydrolase superfamily. NIT1/NIT2 family.</text>
</comment>
<protein>
    <recommendedName>
        <fullName evidence="2">CN hydrolase domain-containing protein</fullName>
    </recommendedName>
</protein>
<accession>A0A135L4J2</accession>
<evidence type="ECO:0000313" key="4">
    <source>
        <dbReference type="Proteomes" id="UP000070352"/>
    </source>
</evidence>
<dbReference type="AlphaFoldDB" id="A0A135L4J2"/>
<dbReference type="SUPFAM" id="SSF56317">
    <property type="entry name" value="Carbon-nitrogen hydrolase"/>
    <property type="match status" value="1"/>
</dbReference>
<gene>
    <name evidence="3" type="ORF">U473_07175</name>
</gene>
<dbReference type="InterPro" id="IPR001110">
    <property type="entry name" value="UPF0012_CS"/>
</dbReference>
<dbReference type="PROSITE" id="PS01227">
    <property type="entry name" value="UPF0012"/>
    <property type="match status" value="1"/>
</dbReference>
<name>A0A135L4J2_9BACI</name>